<name>A0A9X3CI83_9VIBR</name>
<evidence type="ECO:0000313" key="4">
    <source>
        <dbReference type="Proteomes" id="UP001155586"/>
    </source>
</evidence>
<dbReference type="InterPro" id="IPR041205">
    <property type="entry name" value="ScsC_N"/>
</dbReference>
<dbReference type="PANTHER" id="PTHR35272:SF3">
    <property type="entry name" value="THIOL:DISULFIDE INTERCHANGE PROTEIN DSBC"/>
    <property type="match status" value="1"/>
</dbReference>
<accession>A0A9X3CI83</accession>
<dbReference type="GO" id="GO:0016491">
    <property type="term" value="F:oxidoreductase activity"/>
    <property type="evidence" value="ECO:0007669"/>
    <property type="project" value="InterPro"/>
</dbReference>
<dbReference type="InterPro" id="IPR036249">
    <property type="entry name" value="Thioredoxin-like_sf"/>
</dbReference>
<evidence type="ECO:0000259" key="1">
    <source>
        <dbReference type="Pfam" id="PF01323"/>
    </source>
</evidence>
<comment type="caution">
    <text evidence="3">The sequence shown here is derived from an EMBL/GenBank/DDBJ whole genome shotgun (WGS) entry which is preliminary data.</text>
</comment>
<feature type="domain" description="DSBA-like thioredoxin" evidence="1">
    <location>
        <begin position="88"/>
        <end position="233"/>
    </location>
</feature>
<dbReference type="PANTHER" id="PTHR35272">
    <property type="entry name" value="THIOL:DISULFIDE INTERCHANGE PROTEIN DSBC-RELATED"/>
    <property type="match status" value="1"/>
</dbReference>
<gene>
    <name evidence="3" type="ORF">MD483_21440</name>
</gene>
<dbReference type="SUPFAM" id="SSF52833">
    <property type="entry name" value="Thioredoxin-like"/>
    <property type="match status" value="1"/>
</dbReference>
<dbReference type="Proteomes" id="UP001155586">
    <property type="component" value="Unassembled WGS sequence"/>
</dbReference>
<protein>
    <submittedName>
        <fullName evidence="3">DsbA family protein</fullName>
    </submittedName>
</protein>
<keyword evidence="4" id="KW-1185">Reference proteome</keyword>
<dbReference type="PROSITE" id="PS51257">
    <property type="entry name" value="PROKAR_LIPOPROTEIN"/>
    <property type="match status" value="1"/>
</dbReference>
<reference evidence="3" key="1">
    <citation type="submission" date="2022-02" db="EMBL/GenBank/DDBJ databases">
        <title>Vibrio sp. nov., a new bacterium isolated from Bohai sea, China.</title>
        <authorList>
            <person name="Yuan Y."/>
        </authorList>
    </citation>
    <scope>NUCLEOTIDE SEQUENCE</scope>
    <source>
        <strain evidence="3">DBSS07</strain>
    </source>
</reference>
<proteinExistence type="predicted"/>
<dbReference type="Gene3D" id="3.40.30.10">
    <property type="entry name" value="Glutaredoxin"/>
    <property type="match status" value="1"/>
</dbReference>
<feature type="domain" description="Copper resistance protein ScsC N-terminal" evidence="2">
    <location>
        <begin position="23"/>
        <end position="54"/>
    </location>
</feature>
<dbReference type="Pfam" id="PF18312">
    <property type="entry name" value="ScsC_N"/>
    <property type="match status" value="1"/>
</dbReference>
<dbReference type="InterPro" id="IPR051470">
    <property type="entry name" value="Thiol:disulfide_interchange"/>
</dbReference>
<evidence type="ECO:0000259" key="2">
    <source>
        <dbReference type="Pfam" id="PF18312"/>
    </source>
</evidence>
<evidence type="ECO:0000313" key="3">
    <source>
        <dbReference type="EMBL" id="MCW8336378.1"/>
    </source>
</evidence>
<dbReference type="AlphaFoldDB" id="A0A9X3CI83"/>
<sequence length="248" mass="27080">MKKTLLLTALGLTALTGCTELKKEDIGPIVAEYLVENPEFLIEAGKNLQKKEQEKAQAAQINSVLSQKTALIDEATPYIGNAEGKVAVIEFFDYQCTYCVVMSEHMKSLVQENSDVKVYLKETPIFGSRSEPSKLAAEWGMEIFAKKGTQAYESYHNALWSSAKDNGNKLSNDVIKEYVEKSGLTFSDVTATMTKKPQANIQLFSQLGFRGTPALIVMPTEGANKDNVSIIAGADVEGLKAAIEKARG</sequence>
<dbReference type="Pfam" id="PF01323">
    <property type="entry name" value="DSBA"/>
    <property type="match status" value="1"/>
</dbReference>
<dbReference type="EMBL" id="JAKRRX010000227">
    <property type="protein sequence ID" value="MCW8336378.1"/>
    <property type="molecule type" value="Genomic_DNA"/>
</dbReference>
<dbReference type="RefSeq" id="WP_265689461.1">
    <property type="nucleotide sequence ID" value="NZ_JAKRRX010000227.1"/>
</dbReference>
<organism evidence="3 4">
    <name type="scientific">Vibrio paucivorans</name>
    <dbReference type="NCBI Taxonomy" id="2829489"/>
    <lineage>
        <taxon>Bacteria</taxon>
        <taxon>Pseudomonadati</taxon>
        <taxon>Pseudomonadota</taxon>
        <taxon>Gammaproteobacteria</taxon>
        <taxon>Vibrionales</taxon>
        <taxon>Vibrionaceae</taxon>
        <taxon>Vibrio</taxon>
    </lineage>
</organism>
<dbReference type="InterPro" id="IPR001853">
    <property type="entry name" value="DSBA-like_thioredoxin_dom"/>
</dbReference>